<dbReference type="Gene3D" id="1.10.10.1070">
    <property type="entry name" value="Zinc finger, BED domain-containing"/>
    <property type="match status" value="1"/>
</dbReference>
<dbReference type="PANTHER" id="PTHR46481:SF10">
    <property type="entry name" value="ZINC FINGER BED DOMAIN-CONTAINING PROTEIN 39"/>
    <property type="match status" value="1"/>
</dbReference>
<keyword evidence="5" id="KW-0805">Transcription regulation</keyword>
<feature type="domain" description="BED-type" evidence="9">
    <location>
        <begin position="3"/>
        <end position="55"/>
    </location>
</feature>
<dbReference type="GO" id="GO:0008270">
    <property type="term" value="F:zinc ion binding"/>
    <property type="evidence" value="ECO:0007669"/>
    <property type="project" value="UniProtKB-KW"/>
</dbReference>
<dbReference type="Pfam" id="PF02892">
    <property type="entry name" value="zf-BED"/>
    <property type="match status" value="1"/>
</dbReference>
<evidence type="ECO:0000256" key="7">
    <source>
        <dbReference type="ARBA" id="ARBA00023242"/>
    </source>
</evidence>
<dbReference type="Proteomes" id="UP001221898">
    <property type="component" value="Unassembled WGS sequence"/>
</dbReference>
<dbReference type="GO" id="GO:0005634">
    <property type="term" value="C:nucleus"/>
    <property type="evidence" value="ECO:0007669"/>
    <property type="project" value="UniProtKB-SubCell"/>
</dbReference>
<sequence length="157" mass="17634">MSAKKSPVWKHFKITDDNPKKVQCQICQVKLAYHHSTTNLANRLKSVHPMQSVPAAATTQRQRSLDQMAKTPLPGKRKRDITDGLVTFIAMDMRPVNTVHGAGFRCLMDKLEPGYTIPNRQTITEEIDKKYTEVRGILCGIIKNSPAVSFTTDNVLI</sequence>
<dbReference type="AlphaFoldDB" id="A0AAD7WU76"/>
<evidence type="ECO:0000256" key="1">
    <source>
        <dbReference type="ARBA" id="ARBA00004123"/>
    </source>
</evidence>
<evidence type="ECO:0000256" key="5">
    <source>
        <dbReference type="ARBA" id="ARBA00023015"/>
    </source>
</evidence>
<keyword evidence="7" id="KW-0539">Nucleus</keyword>
<keyword evidence="4" id="KW-0862">Zinc</keyword>
<keyword evidence="6" id="KW-0804">Transcription</keyword>
<evidence type="ECO:0000256" key="3">
    <source>
        <dbReference type="ARBA" id="ARBA00022771"/>
    </source>
</evidence>
<gene>
    <name evidence="10" type="ORF">AAFF_G00242340</name>
</gene>
<evidence type="ECO:0000313" key="11">
    <source>
        <dbReference type="Proteomes" id="UP001221898"/>
    </source>
</evidence>
<protein>
    <recommendedName>
        <fullName evidence="9">BED-type domain-containing protein</fullName>
    </recommendedName>
</protein>
<evidence type="ECO:0000313" key="10">
    <source>
        <dbReference type="EMBL" id="KAJ8409213.1"/>
    </source>
</evidence>
<evidence type="ECO:0000256" key="2">
    <source>
        <dbReference type="ARBA" id="ARBA00022723"/>
    </source>
</evidence>
<dbReference type="GO" id="GO:0009791">
    <property type="term" value="P:post-embryonic development"/>
    <property type="evidence" value="ECO:0007669"/>
    <property type="project" value="UniProtKB-ARBA"/>
</dbReference>
<evidence type="ECO:0000256" key="4">
    <source>
        <dbReference type="ARBA" id="ARBA00022833"/>
    </source>
</evidence>
<dbReference type="SUPFAM" id="SSF57667">
    <property type="entry name" value="beta-beta-alpha zinc fingers"/>
    <property type="match status" value="1"/>
</dbReference>
<evidence type="ECO:0000256" key="6">
    <source>
        <dbReference type="ARBA" id="ARBA00023163"/>
    </source>
</evidence>
<dbReference type="InterPro" id="IPR036236">
    <property type="entry name" value="Znf_C2H2_sf"/>
</dbReference>
<proteinExistence type="predicted"/>
<comment type="subcellular location">
    <subcellularLocation>
        <location evidence="1">Nucleus</location>
    </subcellularLocation>
</comment>
<comment type="caution">
    <text evidence="10">The sequence shown here is derived from an EMBL/GenBank/DDBJ whole genome shotgun (WGS) entry which is preliminary data.</text>
</comment>
<keyword evidence="11" id="KW-1185">Reference proteome</keyword>
<evidence type="ECO:0000256" key="8">
    <source>
        <dbReference type="PROSITE-ProRule" id="PRU00027"/>
    </source>
</evidence>
<dbReference type="EMBL" id="JAINUG010000032">
    <property type="protein sequence ID" value="KAJ8409213.1"/>
    <property type="molecule type" value="Genomic_DNA"/>
</dbReference>
<organism evidence="10 11">
    <name type="scientific">Aldrovandia affinis</name>
    <dbReference type="NCBI Taxonomy" id="143900"/>
    <lineage>
        <taxon>Eukaryota</taxon>
        <taxon>Metazoa</taxon>
        <taxon>Chordata</taxon>
        <taxon>Craniata</taxon>
        <taxon>Vertebrata</taxon>
        <taxon>Euteleostomi</taxon>
        <taxon>Actinopterygii</taxon>
        <taxon>Neopterygii</taxon>
        <taxon>Teleostei</taxon>
        <taxon>Notacanthiformes</taxon>
        <taxon>Halosauridae</taxon>
        <taxon>Aldrovandia</taxon>
    </lineage>
</organism>
<reference evidence="10" key="1">
    <citation type="journal article" date="2023" name="Science">
        <title>Genome structures resolve the early diversification of teleost fishes.</title>
        <authorList>
            <person name="Parey E."/>
            <person name="Louis A."/>
            <person name="Montfort J."/>
            <person name="Bouchez O."/>
            <person name="Roques C."/>
            <person name="Iampietro C."/>
            <person name="Lluch J."/>
            <person name="Castinel A."/>
            <person name="Donnadieu C."/>
            <person name="Desvignes T."/>
            <person name="Floi Bucao C."/>
            <person name="Jouanno E."/>
            <person name="Wen M."/>
            <person name="Mejri S."/>
            <person name="Dirks R."/>
            <person name="Jansen H."/>
            <person name="Henkel C."/>
            <person name="Chen W.J."/>
            <person name="Zahm M."/>
            <person name="Cabau C."/>
            <person name="Klopp C."/>
            <person name="Thompson A.W."/>
            <person name="Robinson-Rechavi M."/>
            <person name="Braasch I."/>
            <person name="Lecointre G."/>
            <person name="Bobe J."/>
            <person name="Postlethwait J.H."/>
            <person name="Berthelot C."/>
            <person name="Roest Crollius H."/>
            <person name="Guiguen Y."/>
        </authorList>
    </citation>
    <scope>NUCLEOTIDE SEQUENCE</scope>
    <source>
        <strain evidence="10">NC1722</strain>
    </source>
</reference>
<evidence type="ECO:0000259" key="9">
    <source>
        <dbReference type="PROSITE" id="PS50808"/>
    </source>
</evidence>
<keyword evidence="2" id="KW-0479">Metal-binding</keyword>
<dbReference type="SMART" id="SM00614">
    <property type="entry name" value="ZnF_BED"/>
    <property type="match status" value="1"/>
</dbReference>
<dbReference type="PANTHER" id="PTHR46481">
    <property type="entry name" value="ZINC FINGER BED DOMAIN-CONTAINING PROTEIN 4"/>
    <property type="match status" value="1"/>
</dbReference>
<keyword evidence="3 8" id="KW-0863">Zinc-finger</keyword>
<dbReference type="InterPro" id="IPR052035">
    <property type="entry name" value="ZnF_BED_domain_contain"/>
</dbReference>
<name>A0AAD7WU76_9TELE</name>
<accession>A0AAD7WU76</accession>
<dbReference type="SUPFAM" id="SSF140996">
    <property type="entry name" value="Hermes dimerisation domain"/>
    <property type="match status" value="1"/>
</dbReference>
<dbReference type="PROSITE" id="PS50808">
    <property type="entry name" value="ZF_BED"/>
    <property type="match status" value="1"/>
</dbReference>
<dbReference type="InterPro" id="IPR003656">
    <property type="entry name" value="Znf_BED"/>
</dbReference>
<dbReference type="GO" id="GO:0003677">
    <property type="term" value="F:DNA binding"/>
    <property type="evidence" value="ECO:0007669"/>
    <property type="project" value="InterPro"/>
</dbReference>